<feature type="transmembrane region" description="Helical" evidence="13">
    <location>
        <begin position="165"/>
        <end position="186"/>
    </location>
</feature>
<dbReference type="GO" id="GO:0007283">
    <property type="term" value="P:spermatogenesis"/>
    <property type="evidence" value="ECO:0007669"/>
    <property type="project" value="UniProtKB-KW"/>
</dbReference>
<keyword evidence="2" id="KW-0217">Developmental protein</keyword>
<evidence type="ECO:0000256" key="7">
    <source>
        <dbReference type="ARBA" id="ARBA00022989"/>
    </source>
</evidence>
<dbReference type="Gene3D" id="1.20.140.150">
    <property type="match status" value="1"/>
</dbReference>
<evidence type="ECO:0000256" key="3">
    <source>
        <dbReference type="ARBA" id="ARBA00022553"/>
    </source>
</evidence>
<name>A0A7J8D100_MOLMO</name>
<keyword evidence="5" id="KW-0221">Differentiation</keyword>
<dbReference type="AlphaFoldDB" id="A0A7J8D100"/>
<keyword evidence="3" id="KW-0597">Phosphoprotein</keyword>
<evidence type="ECO:0000256" key="4">
    <source>
        <dbReference type="ARBA" id="ARBA00022692"/>
    </source>
</evidence>
<dbReference type="GO" id="GO:0016020">
    <property type="term" value="C:membrane"/>
    <property type="evidence" value="ECO:0007669"/>
    <property type="project" value="UniProtKB-SubCell"/>
</dbReference>
<evidence type="ECO:0000256" key="9">
    <source>
        <dbReference type="ARBA" id="ARBA00054558"/>
    </source>
</evidence>
<dbReference type="FunCoup" id="A0A7J8D100">
    <property type="interactions" value="2"/>
</dbReference>
<feature type="compositionally biased region" description="Basic and acidic residues" evidence="12">
    <location>
        <begin position="1"/>
        <end position="35"/>
    </location>
</feature>
<dbReference type="FunFam" id="1.20.140.150:FF:000074">
    <property type="entry name" value="Outer dense fiber of sperm tails 4"/>
    <property type="match status" value="1"/>
</dbReference>
<feature type="transmembrane region" description="Helical" evidence="13">
    <location>
        <begin position="242"/>
        <end position="263"/>
    </location>
</feature>
<accession>A0A7J8D100</accession>
<feature type="transmembrane region" description="Helical" evidence="13">
    <location>
        <begin position="85"/>
        <end position="104"/>
    </location>
</feature>
<evidence type="ECO:0000256" key="10">
    <source>
        <dbReference type="ARBA" id="ARBA00073557"/>
    </source>
</evidence>
<protein>
    <recommendedName>
        <fullName evidence="10">Outer dense fiber protein 4</fullName>
    </recommendedName>
    <alternativeName>
        <fullName evidence="11">Outer dense fiber of sperm tails protein 4</fullName>
    </alternativeName>
</protein>
<evidence type="ECO:0000313" key="14">
    <source>
        <dbReference type="EMBL" id="KAF6416676.1"/>
    </source>
</evidence>
<comment type="subcellular location">
    <subcellularLocation>
        <location evidence="1">Membrane</location>
        <topology evidence="1">Multi-pass membrane protein</topology>
    </subcellularLocation>
</comment>
<gene>
    <name evidence="14" type="ORF">HJG59_013468</name>
</gene>
<keyword evidence="6" id="KW-0744">Spermatogenesis</keyword>
<comment type="function">
    <text evidence="9">Component of the outer dense fibers (ODF) of spermatozoa which could be involved in sperm tail structure, sperm movement and general organization of cellular cytoskeleton.</text>
</comment>
<dbReference type="Proteomes" id="UP000550707">
    <property type="component" value="Unassembled WGS sequence"/>
</dbReference>
<evidence type="ECO:0000313" key="15">
    <source>
        <dbReference type="Proteomes" id="UP000550707"/>
    </source>
</evidence>
<evidence type="ECO:0000256" key="1">
    <source>
        <dbReference type="ARBA" id="ARBA00004141"/>
    </source>
</evidence>
<evidence type="ECO:0000256" key="2">
    <source>
        <dbReference type="ARBA" id="ARBA00022473"/>
    </source>
</evidence>
<dbReference type="EMBL" id="JACASF010000019">
    <property type="protein sequence ID" value="KAF6416676.1"/>
    <property type="molecule type" value="Genomic_DNA"/>
</dbReference>
<keyword evidence="7 13" id="KW-1133">Transmembrane helix</keyword>
<evidence type="ECO:0000256" key="8">
    <source>
        <dbReference type="ARBA" id="ARBA00023136"/>
    </source>
</evidence>
<dbReference type="GO" id="GO:0030154">
    <property type="term" value="P:cell differentiation"/>
    <property type="evidence" value="ECO:0007669"/>
    <property type="project" value="UniProtKB-KW"/>
</dbReference>
<proteinExistence type="predicted"/>
<keyword evidence="15" id="KW-1185">Reference proteome</keyword>
<evidence type="ECO:0000256" key="5">
    <source>
        <dbReference type="ARBA" id="ARBA00022782"/>
    </source>
</evidence>
<evidence type="ECO:0000256" key="12">
    <source>
        <dbReference type="SAM" id="MobiDB-lite"/>
    </source>
</evidence>
<feature type="transmembrane region" description="Helical" evidence="13">
    <location>
        <begin position="198"/>
        <end position="230"/>
    </location>
</feature>
<sequence length="302" mass="34962">METRDIRSEFPGSGRDRDEHQKLEKEGKCWKERWGTGKAGTRRGSPDYVSPNRRNRQLPKMYRHRNSVLPLQWKITHSSRWKTQLLASELSLIAFILLLVMVFSKKWLYISACRFYQQWPTHLRNKIYTSAHIMSMGLLQICTSKNCLISENGKDNFKMWINHPLFGVAKITFSLALVLGFIFTIWSHLPYIPGLQRLSLFGWIGIIMSFCEVALVFSTLILFPINVWIFELKRNLSVPIGWSYFIGWMVFILYVICAFLCYFSNKNFCSLMLNCSSDTMSCSSSMRSGSLSEPVGSDISVK</sequence>
<reference evidence="14 15" key="1">
    <citation type="journal article" date="2020" name="Nature">
        <title>Six reference-quality genomes reveal evolution of bat adaptations.</title>
        <authorList>
            <person name="Jebb D."/>
            <person name="Huang Z."/>
            <person name="Pippel M."/>
            <person name="Hughes G.M."/>
            <person name="Lavrichenko K."/>
            <person name="Devanna P."/>
            <person name="Winkler S."/>
            <person name="Jermiin L.S."/>
            <person name="Skirmuntt E.C."/>
            <person name="Katzourakis A."/>
            <person name="Burkitt-Gray L."/>
            <person name="Ray D.A."/>
            <person name="Sullivan K.A.M."/>
            <person name="Roscito J.G."/>
            <person name="Kirilenko B.M."/>
            <person name="Davalos L.M."/>
            <person name="Corthals A.P."/>
            <person name="Power M.L."/>
            <person name="Jones G."/>
            <person name="Ransome R.D."/>
            <person name="Dechmann D.K.N."/>
            <person name="Locatelli A.G."/>
            <person name="Puechmaille S.J."/>
            <person name="Fedrigo O."/>
            <person name="Jarvis E.D."/>
            <person name="Hiller M."/>
            <person name="Vernes S.C."/>
            <person name="Myers E.W."/>
            <person name="Teeling E.C."/>
        </authorList>
    </citation>
    <scope>NUCLEOTIDE SEQUENCE [LARGE SCALE GENOMIC DNA]</scope>
    <source>
        <strain evidence="14">MMolMol1</strain>
        <tissue evidence="14">Muscle</tissue>
    </source>
</reference>
<organism evidence="14 15">
    <name type="scientific">Molossus molossus</name>
    <name type="common">Pallas' mastiff bat</name>
    <name type="synonym">Vespertilio molossus</name>
    <dbReference type="NCBI Taxonomy" id="27622"/>
    <lineage>
        <taxon>Eukaryota</taxon>
        <taxon>Metazoa</taxon>
        <taxon>Chordata</taxon>
        <taxon>Craniata</taxon>
        <taxon>Vertebrata</taxon>
        <taxon>Euteleostomi</taxon>
        <taxon>Mammalia</taxon>
        <taxon>Eutheria</taxon>
        <taxon>Laurasiatheria</taxon>
        <taxon>Chiroptera</taxon>
        <taxon>Yangochiroptera</taxon>
        <taxon>Molossidae</taxon>
        <taxon>Molossus</taxon>
    </lineage>
</organism>
<keyword evidence="8 13" id="KW-0472">Membrane</keyword>
<evidence type="ECO:0000256" key="11">
    <source>
        <dbReference type="ARBA" id="ARBA00079416"/>
    </source>
</evidence>
<comment type="caution">
    <text evidence="14">The sequence shown here is derived from an EMBL/GenBank/DDBJ whole genome shotgun (WGS) entry which is preliminary data.</text>
</comment>
<keyword evidence="4 13" id="KW-0812">Transmembrane</keyword>
<evidence type="ECO:0000256" key="13">
    <source>
        <dbReference type="SAM" id="Phobius"/>
    </source>
</evidence>
<evidence type="ECO:0000256" key="6">
    <source>
        <dbReference type="ARBA" id="ARBA00022871"/>
    </source>
</evidence>
<dbReference type="InParanoid" id="A0A7J8D100"/>
<feature type="region of interest" description="Disordered" evidence="12">
    <location>
        <begin position="1"/>
        <end position="56"/>
    </location>
</feature>